<accession>A0A2T6ZG86</accession>
<evidence type="ECO:0000313" key="2">
    <source>
        <dbReference type="EMBL" id="PUU74489.1"/>
    </source>
</evidence>
<keyword evidence="1" id="KW-1133">Transmembrane helix</keyword>
<sequence>MADILSNIPTGSSGSLLLVQKLRASPLFSVSPLITIPGISIVFARNKLYWGKSPRDEHRILKQKFAPLVCAVHCAIAYAFVCGRMRSQSNDFCEII</sequence>
<name>A0A2T6ZG86_TUBBO</name>
<keyword evidence="1" id="KW-0812">Transmembrane</keyword>
<feature type="transmembrane region" description="Helical" evidence="1">
    <location>
        <begin position="24"/>
        <end position="44"/>
    </location>
</feature>
<keyword evidence="3" id="KW-1185">Reference proteome</keyword>
<keyword evidence="1" id="KW-0472">Membrane</keyword>
<protein>
    <submittedName>
        <fullName evidence="2">Uncharacterized protein</fullName>
    </submittedName>
</protein>
<feature type="transmembrane region" description="Helical" evidence="1">
    <location>
        <begin position="65"/>
        <end position="81"/>
    </location>
</feature>
<dbReference type="Proteomes" id="UP000244722">
    <property type="component" value="Unassembled WGS sequence"/>
</dbReference>
<comment type="caution">
    <text evidence="2">The sequence shown here is derived from an EMBL/GenBank/DDBJ whole genome shotgun (WGS) entry which is preliminary data.</text>
</comment>
<evidence type="ECO:0000256" key="1">
    <source>
        <dbReference type="SAM" id="Phobius"/>
    </source>
</evidence>
<gene>
    <name evidence="2" type="ORF">B9Z19DRAFT_1092804</name>
</gene>
<evidence type="ECO:0000313" key="3">
    <source>
        <dbReference type="Proteomes" id="UP000244722"/>
    </source>
</evidence>
<dbReference type="AlphaFoldDB" id="A0A2T6ZG86"/>
<proteinExistence type="predicted"/>
<organism evidence="2 3">
    <name type="scientific">Tuber borchii</name>
    <name type="common">White truffle</name>
    <dbReference type="NCBI Taxonomy" id="42251"/>
    <lineage>
        <taxon>Eukaryota</taxon>
        <taxon>Fungi</taxon>
        <taxon>Dikarya</taxon>
        <taxon>Ascomycota</taxon>
        <taxon>Pezizomycotina</taxon>
        <taxon>Pezizomycetes</taxon>
        <taxon>Pezizales</taxon>
        <taxon>Tuberaceae</taxon>
        <taxon>Tuber</taxon>
    </lineage>
</organism>
<dbReference type="EMBL" id="NESQ01000297">
    <property type="protein sequence ID" value="PUU74489.1"/>
    <property type="molecule type" value="Genomic_DNA"/>
</dbReference>
<reference evidence="2 3" key="1">
    <citation type="submission" date="2017-04" db="EMBL/GenBank/DDBJ databases">
        <title>Draft genome sequence of Tuber borchii Vittad., a whitish edible truffle.</title>
        <authorList>
            <consortium name="DOE Joint Genome Institute"/>
            <person name="Murat C."/>
            <person name="Kuo A."/>
            <person name="Barry K.W."/>
            <person name="Clum A."/>
            <person name="Dockter R.B."/>
            <person name="Fauchery L."/>
            <person name="Iotti M."/>
            <person name="Kohler A."/>
            <person name="Labutti K."/>
            <person name="Lindquist E.A."/>
            <person name="Lipzen A."/>
            <person name="Ohm R.A."/>
            <person name="Wang M."/>
            <person name="Grigoriev I.V."/>
            <person name="Zambonelli A."/>
            <person name="Martin F.M."/>
        </authorList>
    </citation>
    <scope>NUCLEOTIDE SEQUENCE [LARGE SCALE GENOMIC DNA]</scope>
    <source>
        <strain evidence="2 3">Tbo3840</strain>
    </source>
</reference>